<dbReference type="PANTHER" id="PTHR35848">
    <property type="entry name" value="OXALATE-BINDING PROTEIN"/>
    <property type="match status" value="1"/>
</dbReference>
<proteinExistence type="predicted"/>
<dbReference type="eggNOG" id="COG0662">
    <property type="taxonomic scope" value="Bacteria"/>
</dbReference>
<name>A0A0L6JHC5_9FIRM</name>
<keyword evidence="4" id="KW-1185">Reference proteome</keyword>
<evidence type="ECO:0000313" key="3">
    <source>
        <dbReference type="EMBL" id="KNY25128.1"/>
    </source>
</evidence>
<reference evidence="4" key="1">
    <citation type="submission" date="2015-07" db="EMBL/GenBank/DDBJ databases">
        <title>Near-Complete Genome Sequence of the Cellulolytic Bacterium Bacteroides (Pseudobacteroides) cellulosolvens ATCC 35603.</title>
        <authorList>
            <person name="Dassa B."/>
            <person name="Utturkar S.M."/>
            <person name="Klingeman D.M."/>
            <person name="Hurt R.A."/>
            <person name="Keller M."/>
            <person name="Xu J."/>
            <person name="Reddy Y.H.K."/>
            <person name="Borovok I."/>
            <person name="Grinberg I.R."/>
            <person name="Lamed R."/>
            <person name="Zhivin O."/>
            <person name="Bayer E.A."/>
            <person name="Brown S.D."/>
        </authorList>
    </citation>
    <scope>NUCLEOTIDE SEQUENCE [LARGE SCALE GENOMIC DNA]</scope>
    <source>
        <strain evidence="4">DSM 2933</strain>
    </source>
</reference>
<evidence type="ECO:0000313" key="4">
    <source>
        <dbReference type="Proteomes" id="UP000036923"/>
    </source>
</evidence>
<dbReference type="Gene3D" id="2.60.120.10">
    <property type="entry name" value="Jelly Rolls"/>
    <property type="match status" value="1"/>
</dbReference>
<feature type="domain" description="Cupin type-2" evidence="2">
    <location>
        <begin position="44"/>
        <end position="111"/>
    </location>
</feature>
<dbReference type="OrthoDB" id="9797047at2"/>
<dbReference type="PATRIC" id="fig|398512.5.peg.406"/>
<keyword evidence="1" id="KW-0479">Metal-binding</keyword>
<dbReference type="AlphaFoldDB" id="A0A0L6JHC5"/>
<dbReference type="InterPro" id="IPR013096">
    <property type="entry name" value="Cupin_2"/>
</dbReference>
<dbReference type="CDD" id="cd02221">
    <property type="entry name" value="cupin_TM1287-like"/>
    <property type="match status" value="1"/>
</dbReference>
<protein>
    <submittedName>
        <fullName evidence="3">Cupin 2 conserved barrel domain protein</fullName>
    </submittedName>
</protein>
<dbReference type="PANTHER" id="PTHR35848:SF6">
    <property type="entry name" value="CUPIN TYPE-2 DOMAIN-CONTAINING PROTEIN"/>
    <property type="match status" value="1"/>
</dbReference>
<evidence type="ECO:0000256" key="1">
    <source>
        <dbReference type="ARBA" id="ARBA00022723"/>
    </source>
</evidence>
<dbReference type="Pfam" id="PF07883">
    <property type="entry name" value="Cupin_2"/>
    <property type="match status" value="1"/>
</dbReference>
<dbReference type="STRING" id="398512.Bccel_0385"/>
<accession>A0A0L6JHC5</accession>
<sequence>MISRGSEMFKEIKEQMRGGKGSVEITHILKQDEINGKARLIAKVSLNPGCSIGWHEHVNEEEIYYIIRGKALVDDNGEKHELNPGDASLTVGGKFHSIENIGDDVLEFVAIILLYV</sequence>
<dbReference type="InterPro" id="IPR011051">
    <property type="entry name" value="RmlC_Cupin_sf"/>
</dbReference>
<organism evidence="3 4">
    <name type="scientific">Pseudobacteroides cellulosolvens ATCC 35603 = DSM 2933</name>
    <dbReference type="NCBI Taxonomy" id="398512"/>
    <lineage>
        <taxon>Bacteria</taxon>
        <taxon>Bacillati</taxon>
        <taxon>Bacillota</taxon>
        <taxon>Clostridia</taxon>
        <taxon>Eubacteriales</taxon>
        <taxon>Oscillospiraceae</taxon>
        <taxon>Pseudobacteroides</taxon>
    </lineage>
</organism>
<dbReference type="SUPFAM" id="SSF51182">
    <property type="entry name" value="RmlC-like cupins"/>
    <property type="match status" value="1"/>
</dbReference>
<comment type="caution">
    <text evidence="3">The sequence shown here is derived from an EMBL/GenBank/DDBJ whole genome shotgun (WGS) entry which is preliminary data.</text>
</comment>
<dbReference type="InterPro" id="IPR051610">
    <property type="entry name" value="GPI/OXD"/>
</dbReference>
<gene>
    <name evidence="3" type="ORF">Bccel_0385</name>
</gene>
<dbReference type="RefSeq" id="WP_036946319.1">
    <property type="nucleotide sequence ID" value="NZ_KN050763.1"/>
</dbReference>
<dbReference type="InterPro" id="IPR014710">
    <property type="entry name" value="RmlC-like_jellyroll"/>
</dbReference>
<evidence type="ECO:0000259" key="2">
    <source>
        <dbReference type="Pfam" id="PF07883"/>
    </source>
</evidence>
<dbReference type="Proteomes" id="UP000036923">
    <property type="component" value="Unassembled WGS sequence"/>
</dbReference>
<dbReference type="EMBL" id="LGTC01000001">
    <property type="protein sequence ID" value="KNY25128.1"/>
    <property type="molecule type" value="Genomic_DNA"/>
</dbReference>
<dbReference type="GO" id="GO:0046872">
    <property type="term" value="F:metal ion binding"/>
    <property type="evidence" value="ECO:0007669"/>
    <property type="project" value="UniProtKB-KW"/>
</dbReference>